<protein>
    <recommendedName>
        <fullName evidence="2">Pyruvate carboxyltransferase domain-containing protein</fullName>
    </recommendedName>
</protein>
<gene>
    <name evidence="1" type="ORF">S12H4_21800</name>
</gene>
<evidence type="ECO:0008006" key="2">
    <source>
        <dbReference type="Google" id="ProtNLM"/>
    </source>
</evidence>
<dbReference type="AlphaFoldDB" id="X1TDJ1"/>
<dbReference type="Gene3D" id="3.30.70.920">
    <property type="match status" value="1"/>
</dbReference>
<evidence type="ECO:0000313" key="1">
    <source>
        <dbReference type="EMBL" id="GAI85655.1"/>
    </source>
</evidence>
<comment type="caution">
    <text evidence="1">The sequence shown here is derived from an EMBL/GenBank/DDBJ whole genome shotgun (WGS) entry which is preliminary data.</text>
</comment>
<feature type="non-terminal residue" evidence="1">
    <location>
        <position position="1"/>
    </location>
</feature>
<dbReference type="EMBL" id="BARW01011269">
    <property type="protein sequence ID" value="GAI85655.1"/>
    <property type="molecule type" value="Genomic_DNA"/>
</dbReference>
<organism evidence="1">
    <name type="scientific">marine sediment metagenome</name>
    <dbReference type="NCBI Taxonomy" id="412755"/>
    <lineage>
        <taxon>unclassified sequences</taxon>
        <taxon>metagenomes</taxon>
        <taxon>ecological metagenomes</taxon>
    </lineage>
</organism>
<proteinExistence type="predicted"/>
<reference evidence="1" key="1">
    <citation type="journal article" date="2014" name="Front. Microbiol.">
        <title>High frequency of phylogenetically diverse reductive dehalogenase-homologous genes in deep subseafloor sedimentary metagenomes.</title>
        <authorList>
            <person name="Kawai M."/>
            <person name="Futagami T."/>
            <person name="Toyoda A."/>
            <person name="Takaki Y."/>
            <person name="Nishi S."/>
            <person name="Hori S."/>
            <person name="Arai W."/>
            <person name="Tsubouchi T."/>
            <person name="Morono Y."/>
            <person name="Uchiyama I."/>
            <person name="Ito T."/>
            <person name="Fujiyama A."/>
            <person name="Inagaki F."/>
            <person name="Takami H."/>
        </authorList>
    </citation>
    <scope>NUCLEOTIDE SEQUENCE</scope>
    <source>
        <strain evidence="1">Expedition CK06-06</strain>
    </source>
</reference>
<sequence length="184" mass="21022">QCFVEKAGTHQSQVVKDPTGYIPRMKLKYDAIDGVRFEAGQLMSKQVVTKLFDGHNIHQEKIVDITNTIAARSALRKREVSPWEVKDIIHVKSGIDLPIETINKVIRGSDLAYIMLSLKPQVSTPELLKEVMQWKEVERIDEVYGDVDVILLSRINDFEGNAVVDKIRHRFKDMLIKTVTLPIE</sequence>
<accession>X1TDJ1</accession>
<name>X1TDJ1_9ZZZZ</name>